<keyword evidence="4 5" id="KW-0472">Membrane</keyword>
<dbReference type="PANTHER" id="PTHR35518:SF2">
    <property type="entry name" value="MAINTENANCE OF TELOMERE CAPPING PROTEIN 6"/>
    <property type="match status" value="1"/>
</dbReference>
<gene>
    <name evidence="6" type="ORF">GAYE_SCF37G5139</name>
</gene>
<keyword evidence="3 5" id="KW-1133">Transmembrane helix</keyword>
<accession>A0AAV9IIE9</accession>
<keyword evidence="2 5" id="KW-0812">Transmembrane</keyword>
<evidence type="ECO:0000313" key="7">
    <source>
        <dbReference type="Proteomes" id="UP001300502"/>
    </source>
</evidence>
<dbReference type="GO" id="GO:0006629">
    <property type="term" value="P:lipid metabolic process"/>
    <property type="evidence" value="ECO:0007669"/>
    <property type="project" value="InterPro"/>
</dbReference>
<dbReference type="GO" id="GO:0016020">
    <property type="term" value="C:membrane"/>
    <property type="evidence" value="ECO:0007669"/>
    <property type="project" value="UniProtKB-SubCell"/>
</dbReference>
<dbReference type="AlphaFoldDB" id="A0AAV9IIE9"/>
<dbReference type="Gene3D" id="3.20.20.190">
    <property type="entry name" value="Phosphatidylinositol (PI) phosphodiesterase"/>
    <property type="match status" value="1"/>
</dbReference>
<sequence>MNSLVKLVSDNYFKLLKLWPFLLFILYFAFRDTTQRPWTRLFYQQQQSLYQDIPLPAVQVPGTHNSYCSTKYGYNLCNNGEIPRHFLSLTEQLDRGFRLLELDVHYIPELIETSDKNESSVDDAFASSAFRLCHPCGDGCFWLSLICFKRIPDYGREHRGCSRHALLLEQAFGEIVDWLKVHPDEFVFVYLDSFIGNRDAGIALNRWVEKWSQSLAFSPGDLLQWRRAQQKGHGGNNEEEENNQDVVGWPSIRQLLQMGKQLLVDSRMDETVVEIEEPIIFPDLSNIRWPYSQLQYLVPLNDQRQSRSEKKDRSRCNEESTAWIGCRIRSGKEEERHVYFPYFSRMVWEGRLHRKAWKQLKDAIACGYSFRVDVPNLSTWNRILELFEWSYSSIETSAHVQGHSCIQVTTTDNRRWISVDRKKDNITAPLACVCEQPLLPSKGWNHSSSSPPYYYHRSLWWLTSSHYPCLSKHQAQELCNQSKPQCCTRASFSTPRTALENEIVKYTMKECGIDAVWI</sequence>
<dbReference type="GO" id="GO:0008081">
    <property type="term" value="F:phosphoric diester hydrolase activity"/>
    <property type="evidence" value="ECO:0007669"/>
    <property type="project" value="InterPro"/>
</dbReference>
<dbReference type="PANTHER" id="PTHR35518">
    <property type="entry name" value="MAINTENANCE OF TELOMOERE CAPPING"/>
    <property type="match status" value="1"/>
</dbReference>
<feature type="transmembrane region" description="Helical" evidence="5">
    <location>
        <begin position="12"/>
        <end position="30"/>
    </location>
</feature>
<dbReference type="SUPFAM" id="SSF51695">
    <property type="entry name" value="PLC-like phosphodiesterases"/>
    <property type="match status" value="1"/>
</dbReference>
<dbReference type="Proteomes" id="UP001300502">
    <property type="component" value="Unassembled WGS sequence"/>
</dbReference>
<protein>
    <submittedName>
        <fullName evidence="6">Uncharacterized protein</fullName>
    </submittedName>
</protein>
<name>A0AAV9IIE9_9RHOD</name>
<evidence type="ECO:0000313" key="6">
    <source>
        <dbReference type="EMBL" id="KAK4527217.1"/>
    </source>
</evidence>
<evidence type="ECO:0000256" key="5">
    <source>
        <dbReference type="SAM" id="Phobius"/>
    </source>
</evidence>
<comment type="subcellular location">
    <subcellularLocation>
        <location evidence="1">Membrane</location>
    </subcellularLocation>
</comment>
<evidence type="ECO:0000256" key="4">
    <source>
        <dbReference type="ARBA" id="ARBA00023136"/>
    </source>
</evidence>
<reference evidence="6 7" key="1">
    <citation type="submission" date="2022-07" db="EMBL/GenBank/DDBJ databases">
        <title>Genome-wide signatures of adaptation to extreme environments.</title>
        <authorList>
            <person name="Cho C.H."/>
            <person name="Yoon H.S."/>
        </authorList>
    </citation>
    <scope>NUCLEOTIDE SEQUENCE [LARGE SCALE GENOMIC DNA]</scope>
    <source>
        <strain evidence="6 7">108.79 E11</strain>
    </source>
</reference>
<evidence type="ECO:0000256" key="3">
    <source>
        <dbReference type="ARBA" id="ARBA00022989"/>
    </source>
</evidence>
<comment type="caution">
    <text evidence="6">The sequence shown here is derived from an EMBL/GenBank/DDBJ whole genome shotgun (WGS) entry which is preliminary data.</text>
</comment>
<proteinExistence type="predicted"/>
<organism evidence="6 7">
    <name type="scientific">Galdieria yellowstonensis</name>
    <dbReference type="NCBI Taxonomy" id="3028027"/>
    <lineage>
        <taxon>Eukaryota</taxon>
        <taxon>Rhodophyta</taxon>
        <taxon>Bangiophyceae</taxon>
        <taxon>Galdieriales</taxon>
        <taxon>Galdieriaceae</taxon>
        <taxon>Galdieria</taxon>
    </lineage>
</organism>
<evidence type="ECO:0000256" key="2">
    <source>
        <dbReference type="ARBA" id="ARBA00022692"/>
    </source>
</evidence>
<dbReference type="InterPro" id="IPR051008">
    <property type="entry name" value="Telomere_Capping_Maintenance"/>
</dbReference>
<keyword evidence="7" id="KW-1185">Reference proteome</keyword>
<dbReference type="InterPro" id="IPR017946">
    <property type="entry name" value="PLC-like_Pdiesterase_TIM-brl"/>
</dbReference>
<dbReference type="EMBL" id="JANCYU010000049">
    <property type="protein sequence ID" value="KAK4527217.1"/>
    <property type="molecule type" value="Genomic_DNA"/>
</dbReference>
<evidence type="ECO:0000256" key="1">
    <source>
        <dbReference type="ARBA" id="ARBA00004370"/>
    </source>
</evidence>